<gene>
    <name evidence="1" type="ORF">K1T71_011068</name>
</gene>
<keyword evidence="2" id="KW-1185">Reference proteome</keyword>
<accession>A0ACC1CMT0</accession>
<sequence length="109" mass="12368">MNIKKGKSKHQYFKQLLLLGGWVAVARIILIQQYQKKYTAESFVDEVMTYIPPLITRSGALWALMIPLMISILGLHIPHVKTVATVGAGLIISYYLYNNTPNKSYIIML</sequence>
<evidence type="ECO:0000313" key="1">
    <source>
        <dbReference type="EMBL" id="KAJ0172892.1"/>
    </source>
</evidence>
<organism evidence="1 2">
    <name type="scientific">Dendrolimus kikuchii</name>
    <dbReference type="NCBI Taxonomy" id="765133"/>
    <lineage>
        <taxon>Eukaryota</taxon>
        <taxon>Metazoa</taxon>
        <taxon>Ecdysozoa</taxon>
        <taxon>Arthropoda</taxon>
        <taxon>Hexapoda</taxon>
        <taxon>Insecta</taxon>
        <taxon>Pterygota</taxon>
        <taxon>Neoptera</taxon>
        <taxon>Endopterygota</taxon>
        <taxon>Lepidoptera</taxon>
        <taxon>Glossata</taxon>
        <taxon>Ditrysia</taxon>
        <taxon>Bombycoidea</taxon>
        <taxon>Lasiocampidae</taxon>
        <taxon>Dendrolimus</taxon>
    </lineage>
</organism>
<proteinExistence type="predicted"/>
<reference evidence="1 2" key="1">
    <citation type="journal article" date="2021" name="Front. Genet.">
        <title>Chromosome-Level Genome Assembly Reveals Significant Gene Expansion in the Toll and IMD Signaling Pathways of Dendrolimus kikuchii.</title>
        <authorList>
            <person name="Zhou J."/>
            <person name="Wu P."/>
            <person name="Xiong Z."/>
            <person name="Liu N."/>
            <person name="Zhao N."/>
            <person name="Ji M."/>
            <person name="Qiu Y."/>
            <person name="Yang B."/>
        </authorList>
    </citation>
    <scope>NUCLEOTIDE SEQUENCE [LARGE SCALE GENOMIC DNA]</scope>
    <source>
        <strain evidence="1">Ann1</strain>
    </source>
</reference>
<evidence type="ECO:0000313" key="2">
    <source>
        <dbReference type="Proteomes" id="UP000824533"/>
    </source>
</evidence>
<comment type="caution">
    <text evidence="1">The sequence shown here is derived from an EMBL/GenBank/DDBJ whole genome shotgun (WGS) entry which is preliminary data.</text>
</comment>
<protein>
    <submittedName>
        <fullName evidence="1">Uncharacterized protein</fullName>
    </submittedName>
</protein>
<dbReference type="Proteomes" id="UP000824533">
    <property type="component" value="Linkage Group LG20"/>
</dbReference>
<dbReference type="EMBL" id="CM034406">
    <property type="protein sequence ID" value="KAJ0172892.1"/>
    <property type="molecule type" value="Genomic_DNA"/>
</dbReference>
<name>A0ACC1CMT0_9NEOP</name>